<dbReference type="PANTHER" id="PTHR43422:SF3">
    <property type="entry name" value="THIAMINE THIAZOLE SYNTHASE"/>
    <property type="match status" value="1"/>
</dbReference>
<dbReference type="GO" id="GO:0009228">
    <property type="term" value="P:thiamine biosynthetic process"/>
    <property type="evidence" value="ECO:0007669"/>
    <property type="project" value="UniProtKB-KW"/>
</dbReference>
<dbReference type="GO" id="GO:0046872">
    <property type="term" value="F:metal ion binding"/>
    <property type="evidence" value="ECO:0007669"/>
    <property type="project" value="UniProtKB-KW"/>
</dbReference>
<dbReference type="InterPro" id="IPR036188">
    <property type="entry name" value="FAD/NAD-bd_sf"/>
</dbReference>
<feature type="region of interest" description="Disordered" evidence="8">
    <location>
        <begin position="39"/>
        <end position="60"/>
    </location>
</feature>
<dbReference type="EC" id="2.4.2.60" evidence="7"/>
<dbReference type="SUPFAM" id="SSF51905">
    <property type="entry name" value="FAD/NAD(P)-binding domain"/>
    <property type="match status" value="1"/>
</dbReference>
<keyword evidence="2" id="KW-0479">Metal-binding</keyword>
<evidence type="ECO:0000256" key="2">
    <source>
        <dbReference type="ARBA" id="ARBA00022723"/>
    </source>
</evidence>
<dbReference type="Proteomes" id="UP000574390">
    <property type="component" value="Unassembled WGS sequence"/>
</dbReference>
<gene>
    <name evidence="9" type="primary">THI4_2</name>
    <name evidence="9" type="ORF">FOZ62_019302</name>
</gene>
<dbReference type="PANTHER" id="PTHR43422">
    <property type="entry name" value="THIAMINE THIAZOLE SYNTHASE"/>
    <property type="match status" value="1"/>
</dbReference>
<evidence type="ECO:0000313" key="9">
    <source>
        <dbReference type="EMBL" id="KAF4732966.1"/>
    </source>
</evidence>
<keyword evidence="3" id="KW-0784">Thiamine biosynthesis</keyword>
<dbReference type="FunFam" id="3.50.50.60:FF:000070">
    <property type="entry name" value="Thiamine thiazole synthase, chloroplastic"/>
    <property type="match status" value="1"/>
</dbReference>
<evidence type="ECO:0000256" key="6">
    <source>
        <dbReference type="ARBA" id="ARBA00052768"/>
    </source>
</evidence>
<evidence type="ECO:0000256" key="7">
    <source>
        <dbReference type="ARBA" id="ARBA00067041"/>
    </source>
</evidence>
<reference evidence="9 10" key="1">
    <citation type="submission" date="2020-04" db="EMBL/GenBank/DDBJ databases">
        <title>Perkinsus olseni comparative genomics.</title>
        <authorList>
            <person name="Bogema D.R."/>
        </authorList>
    </citation>
    <scope>NUCLEOTIDE SEQUENCE [LARGE SCALE GENOMIC DNA]</scope>
    <source>
        <strain evidence="9">ATCC PRA-205</strain>
    </source>
</reference>
<dbReference type="NCBIfam" id="TIGR00292">
    <property type="entry name" value="sulfide-dependent adenosine diphosphate thiazole synthase"/>
    <property type="match status" value="1"/>
</dbReference>
<evidence type="ECO:0000256" key="1">
    <source>
        <dbReference type="ARBA" id="ARBA00022679"/>
    </source>
</evidence>
<accession>A0A7J6SL36</accession>
<evidence type="ECO:0000256" key="5">
    <source>
        <dbReference type="ARBA" id="ARBA00023027"/>
    </source>
</evidence>
<protein>
    <recommendedName>
        <fullName evidence="7">cysteine-dependent adenosine diphosphate thiazole synthase</fullName>
        <ecNumber evidence="7">2.4.2.60</ecNumber>
    </recommendedName>
</protein>
<evidence type="ECO:0000256" key="8">
    <source>
        <dbReference type="SAM" id="MobiDB-lite"/>
    </source>
</evidence>
<evidence type="ECO:0000313" key="10">
    <source>
        <dbReference type="Proteomes" id="UP000574390"/>
    </source>
</evidence>
<comment type="caution">
    <text evidence="9">The sequence shown here is derived from an EMBL/GenBank/DDBJ whole genome shotgun (WGS) entry which is preliminary data.</text>
</comment>
<dbReference type="Pfam" id="PF01946">
    <property type="entry name" value="Thi4"/>
    <property type="match status" value="1"/>
</dbReference>
<name>A0A7J6SL36_PEROL</name>
<dbReference type="Gene3D" id="3.50.50.60">
    <property type="entry name" value="FAD/NAD(P)-binding domain"/>
    <property type="match status" value="1"/>
</dbReference>
<evidence type="ECO:0000256" key="3">
    <source>
        <dbReference type="ARBA" id="ARBA00022977"/>
    </source>
</evidence>
<dbReference type="EMBL" id="JABANM010014236">
    <property type="protein sequence ID" value="KAF4732966.1"/>
    <property type="molecule type" value="Genomic_DNA"/>
</dbReference>
<proteinExistence type="predicted"/>
<organism evidence="9 10">
    <name type="scientific">Perkinsus olseni</name>
    <name type="common">Perkinsus atlanticus</name>
    <dbReference type="NCBI Taxonomy" id="32597"/>
    <lineage>
        <taxon>Eukaryota</taxon>
        <taxon>Sar</taxon>
        <taxon>Alveolata</taxon>
        <taxon>Perkinsozoa</taxon>
        <taxon>Perkinsea</taxon>
        <taxon>Perkinsida</taxon>
        <taxon>Perkinsidae</taxon>
        <taxon>Perkinsus</taxon>
    </lineage>
</organism>
<dbReference type="InterPro" id="IPR002922">
    <property type="entry name" value="Thi4_fam"/>
</dbReference>
<comment type="catalytic activity">
    <reaction evidence="6">
        <text>[ADP-thiazole synthase]-L-cysteine + glycine + NAD(+) = [ADP-thiazole synthase]-dehydroalanine + ADP-5-ethyl-4-methylthiazole-2-carboxylate + nicotinamide + 3 H2O + 2 H(+)</text>
        <dbReference type="Rhea" id="RHEA:55708"/>
        <dbReference type="Rhea" id="RHEA-COMP:14264"/>
        <dbReference type="Rhea" id="RHEA-COMP:14265"/>
        <dbReference type="ChEBI" id="CHEBI:15377"/>
        <dbReference type="ChEBI" id="CHEBI:15378"/>
        <dbReference type="ChEBI" id="CHEBI:17154"/>
        <dbReference type="ChEBI" id="CHEBI:29950"/>
        <dbReference type="ChEBI" id="CHEBI:57305"/>
        <dbReference type="ChEBI" id="CHEBI:57540"/>
        <dbReference type="ChEBI" id="CHEBI:90873"/>
        <dbReference type="ChEBI" id="CHEBI:139151"/>
        <dbReference type="EC" id="2.4.2.60"/>
    </reaction>
</comment>
<dbReference type="GO" id="GO:0160205">
    <property type="term" value="F:cysteine-dependent adenosine diphosphate thiazole synthase activity"/>
    <property type="evidence" value="ECO:0007669"/>
    <property type="project" value="UniProtKB-EC"/>
</dbReference>
<dbReference type="AlphaFoldDB" id="A0A7J6SL36"/>
<keyword evidence="5" id="KW-0520">NAD</keyword>
<evidence type="ECO:0000256" key="4">
    <source>
        <dbReference type="ARBA" id="ARBA00023004"/>
    </source>
</evidence>
<dbReference type="Gene3D" id="6.10.250.2840">
    <property type="match status" value="1"/>
</dbReference>
<feature type="compositionally biased region" description="Low complexity" evidence="8">
    <location>
        <begin position="41"/>
        <end position="53"/>
    </location>
</feature>
<keyword evidence="1" id="KW-0808">Transferase</keyword>
<dbReference type="GO" id="GO:0005737">
    <property type="term" value="C:cytoplasm"/>
    <property type="evidence" value="ECO:0007669"/>
    <property type="project" value="UniProtKB-ARBA"/>
</dbReference>
<sequence>MPGIGSTFGSDIASMFDFDSDIASMFDFDSDIASMFDSESDVSSSAESSSGSEPEVESDANRTALAQIANRLKCPLCKQHTPVSMLTASRRVIGCTQAYGGRVGSTRTLATLNGRMPEFTRFAPIRESEVSREMTTRYMKDLYDFADTDIVITGAGSAGLSAAYELSKHPDVKVALIDQGVSPGGGAWLGGQLFSSMVVRKPAHLFLDEIGVEYDDASPNYVVVKHAALFTSTIMAKALARPNIKLFNATAVEDLIVKKGRVSGVVTNWTLVSLNHDTQSCMDPNVMESRVLISATGHDGPMGASGVKRLEKLGLVDPLEGMGALDMNSAEDAIVEGTREVAPGMIVAGMEVAELKGAPRMGPTFGAMMISGVKAARVALQILADMKNEATPKVQERPLSANTVEGQKVTAGM</sequence>
<keyword evidence="4" id="KW-0408">Iron</keyword>